<organism evidence="1">
    <name type="scientific">freshwater metagenome</name>
    <dbReference type="NCBI Taxonomy" id="449393"/>
    <lineage>
        <taxon>unclassified sequences</taxon>
        <taxon>metagenomes</taxon>
        <taxon>ecological metagenomes</taxon>
    </lineage>
</organism>
<protein>
    <submittedName>
        <fullName evidence="1">Unannotated protein</fullName>
    </submittedName>
</protein>
<accession>A0A6J7HFE8</accession>
<dbReference type="EMBL" id="CAFBMR010000041">
    <property type="protein sequence ID" value="CAB4915723.1"/>
    <property type="molecule type" value="Genomic_DNA"/>
</dbReference>
<reference evidence="1" key="1">
    <citation type="submission" date="2020-05" db="EMBL/GenBank/DDBJ databases">
        <authorList>
            <person name="Chiriac C."/>
            <person name="Salcher M."/>
            <person name="Ghai R."/>
            <person name="Kavagutti S V."/>
        </authorList>
    </citation>
    <scope>NUCLEOTIDE SEQUENCE</scope>
</reference>
<name>A0A6J7HFE8_9ZZZZ</name>
<evidence type="ECO:0000313" key="1">
    <source>
        <dbReference type="EMBL" id="CAB4915723.1"/>
    </source>
</evidence>
<proteinExistence type="predicted"/>
<gene>
    <name evidence="1" type="ORF">UFOPK3610_01107</name>
</gene>
<sequence>MSDLSQTTSDWLHRTALNTIRYLLTTSHIDRGALADFSVTPPENVELGEGALAVLGECAVLVEQIAAAGELNDQARSRLGILESLLRVHMQVDQKSDGAFAVWAMEIVENLAARDCVAQVTSINASTDQRAIPGPVRLVVDRVLALAVDSASVRVLTDGVEDYLSATLQVTSSRQSIEDAVCVAGLPLGKTYEIEGCVLDLDVEPTSPGNLVTLVVSRHSNP</sequence>
<dbReference type="AlphaFoldDB" id="A0A6J7HFE8"/>